<evidence type="ECO:0000313" key="1">
    <source>
        <dbReference type="EMBL" id="DAD72631.1"/>
    </source>
</evidence>
<protein>
    <submittedName>
        <fullName evidence="1">Nucelotide kinase</fullName>
    </submittedName>
</protein>
<dbReference type="InterPro" id="IPR021739">
    <property type="entry name" value="SaV-like"/>
</dbReference>
<dbReference type="GO" id="GO:0016301">
    <property type="term" value="F:kinase activity"/>
    <property type="evidence" value="ECO:0007669"/>
    <property type="project" value="UniProtKB-KW"/>
</dbReference>
<keyword evidence="1" id="KW-0808">Transferase</keyword>
<accession>A0A8S5LS05</accession>
<organism evidence="1">
    <name type="scientific">Siphoviridae sp. ct7EW56</name>
    <dbReference type="NCBI Taxonomy" id="2827562"/>
    <lineage>
        <taxon>Viruses</taxon>
        <taxon>Duplodnaviria</taxon>
        <taxon>Heunggongvirae</taxon>
        <taxon>Uroviricota</taxon>
        <taxon>Caudoviricetes</taxon>
    </lineage>
</organism>
<name>A0A8S5LS05_9CAUD</name>
<reference evidence="1" key="1">
    <citation type="journal article" date="2021" name="Proc. Natl. Acad. Sci. U.S.A.">
        <title>A Catalog of Tens of Thousands of Viruses from Human Metagenomes Reveals Hidden Associations with Chronic Diseases.</title>
        <authorList>
            <person name="Tisza M.J."/>
            <person name="Buck C.B."/>
        </authorList>
    </citation>
    <scope>NUCLEOTIDE SEQUENCE</scope>
    <source>
        <strain evidence="1">Ct7EW56</strain>
    </source>
</reference>
<dbReference type="Pfam" id="PF11753">
    <property type="entry name" value="DUF3310"/>
    <property type="match status" value="1"/>
</dbReference>
<sequence>MSGCGVITRTVTDNVNHPSHYETGNFECIDVMIETQGKEAVMDFCICNAFKYIYRHNNKNGIEDIKKAKWYLDKYIELSEK</sequence>
<dbReference type="EMBL" id="BK015904">
    <property type="protein sequence ID" value="DAD72631.1"/>
    <property type="molecule type" value="Genomic_DNA"/>
</dbReference>
<proteinExistence type="predicted"/>
<keyword evidence="1" id="KW-0418">Kinase</keyword>